<dbReference type="PANTHER" id="PTHR39337:SF1">
    <property type="entry name" value="BLR5642 PROTEIN"/>
    <property type="match status" value="1"/>
</dbReference>
<dbReference type="EMBL" id="JACHFF010000001">
    <property type="protein sequence ID" value="MBB6423031.1"/>
    <property type="molecule type" value="Genomic_DNA"/>
</dbReference>
<protein>
    <submittedName>
        <fullName evidence="2">Uncharacterized protein (DUF488 family)</fullName>
    </submittedName>
</protein>
<evidence type="ECO:0000313" key="2">
    <source>
        <dbReference type="EMBL" id="MBB6423031.1"/>
    </source>
</evidence>
<evidence type="ECO:0000313" key="3">
    <source>
        <dbReference type="Proteomes" id="UP000534001"/>
    </source>
</evidence>
<dbReference type="PANTHER" id="PTHR39337">
    <property type="entry name" value="BLR5642 PROTEIN"/>
    <property type="match status" value="1"/>
</dbReference>
<comment type="caution">
    <text evidence="1">The sequence shown here is derived from an EMBL/GenBank/DDBJ whole genome shotgun (WGS) entry which is preliminary data.</text>
</comment>
<gene>
    <name evidence="2" type="ORF">HNR41_000957</name>
    <name evidence="1" type="ORF">JEOCOQ751_00652</name>
</gene>
<name>A0A6V7R8L6_9STAP</name>
<organism evidence="1 3">
    <name type="scientific">Jeotgalicoccus coquinae</name>
    <dbReference type="NCBI Taxonomy" id="709509"/>
    <lineage>
        <taxon>Bacteria</taxon>
        <taxon>Bacillati</taxon>
        <taxon>Bacillota</taxon>
        <taxon>Bacilli</taxon>
        <taxon>Bacillales</taxon>
        <taxon>Staphylococcaceae</taxon>
        <taxon>Jeotgalicoccus</taxon>
    </lineage>
</organism>
<reference evidence="2 4" key="2">
    <citation type="submission" date="2020-08" db="EMBL/GenBank/DDBJ databases">
        <title>Genomic Encyclopedia of Type Strains, Phase IV (KMG-IV): sequencing the most valuable type-strain genomes for metagenomic binning, comparative biology and taxonomic classification.</title>
        <authorList>
            <person name="Goeker M."/>
        </authorList>
    </citation>
    <scope>NUCLEOTIDE SEQUENCE [LARGE SCALE GENOMIC DNA]</scope>
    <source>
        <strain evidence="2 4">DSM 22419</strain>
    </source>
</reference>
<dbReference type="Proteomes" id="UP000545588">
    <property type="component" value="Unassembled WGS sequence"/>
</dbReference>
<evidence type="ECO:0000313" key="4">
    <source>
        <dbReference type="Proteomes" id="UP000545588"/>
    </source>
</evidence>
<dbReference type="Proteomes" id="UP000534001">
    <property type="component" value="Unassembled WGS sequence"/>
</dbReference>
<dbReference type="AlphaFoldDB" id="A0A6V7R8L6"/>
<evidence type="ECO:0000313" key="1">
    <source>
        <dbReference type="EMBL" id="CAD2073503.1"/>
    </source>
</evidence>
<dbReference type="Pfam" id="PF04343">
    <property type="entry name" value="DUF488"/>
    <property type="match status" value="1"/>
</dbReference>
<sequence>MRIYTVGHFDYSLDKFLEMLQTADVTQVTDVRTFPNSKRHPQYNRQSFQEWLENNDINYLHNKLLGGRRQPSGTVGVSLNEGWKNQSFHNYADYTLTDEFKQGINSLMEDAGKKTVAILCAERHPSRCHRLIISNWLAAHDVDVDHIIVNNKEEIEIVPHKLGQWGAMPIIEDDGEVVYPKKTTK</sequence>
<dbReference type="InterPro" id="IPR007438">
    <property type="entry name" value="DUF488"/>
</dbReference>
<dbReference type="CDD" id="cd00570">
    <property type="entry name" value="GST_N_family"/>
    <property type="match status" value="1"/>
</dbReference>
<keyword evidence="4" id="KW-1185">Reference proteome</keyword>
<dbReference type="EMBL" id="CAJEWA010000005">
    <property type="protein sequence ID" value="CAD2073503.1"/>
    <property type="molecule type" value="Genomic_DNA"/>
</dbReference>
<dbReference type="PIRSF" id="PIRSF024492">
    <property type="entry name" value="UCP024492"/>
    <property type="match status" value="1"/>
</dbReference>
<dbReference type="InterPro" id="IPR014519">
    <property type="entry name" value="UCP024492"/>
</dbReference>
<dbReference type="RefSeq" id="WP_184282247.1">
    <property type="nucleotide sequence ID" value="NZ_BMCO01000001.1"/>
</dbReference>
<proteinExistence type="predicted"/>
<accession>A0A6V7R8L6</accession>
<reference evidence="1 3" key="1">
    <citation type="submission" date="2020-07" db="EMBL/GenBank/DDBJ databases">
        <authorList>
            <person name="Criscuolo A."/>
        </authorList>
    </citation>
    <scope>NUCLEOTIDE SEQUENCE [LARGE SCALE GENOMIC DNA]</scope>
    <source>
        <strain evidence="1">CIP111751</strain>
    </source>
</reference>